<dbReference type="Gene3D" id="3.40.50.1820">
    <property type="entry name" value="alpha/beta hydrolase"/>
    <property type="match status" value="1"/>
</dbReference>
<sequence length="373" mass="38436">MVSIPRLPSPAHILKSAATAVPLPVLAASVRAAFALPAPARRALGSPRSVDGRELSLDSQTVLSLLRMQGVDGLLGDETVAEARAGTVRLSRAVGGRPDPRMVVRSVTVDGADGPLPARLFTPAALPAMSPLIVYFHGGGFVVGDLDSHDAPCRLLAEATGARVLSVDYRLAPEHPFPAAPLDAVAATASAIRDAEQLGADPAAVIVSGDSAGGNLAAVVSREMTLAGGPKPAAALLFYPVTGDDPANLSRHEFASGYFLTLTDIERFDSLYLPDPADRTDPRYDVLHADAPADLPPTHVVTAGFDPLRDEGLAYAERLRAAGVPVTSVTVDGAIHGFVNMIGVSEEARHAVIAGATAVRALLSDSGGDALKA</sequence>
<dbReference type="PANTHER" id="PTHR48081:SF8">
    <property type="entry name" value="ALPHA_BETA HYDROLASE FOLD-3 DOMAIN-CONTAINING PROTEIN-RELATED"/>
    <property type="match status" value="1"/>
</dbReference>
<comment type="caution">
    <text evidence="6">The sequence shown here is derived from an EMBL/GenBank/DDBJ whole genome shotgun (WGS) entry which is preliminary data.</text>
</comment>
<feature type="chain" id="PRO_5046890827" evidence="4">
    <location>
        <begin position="28"/>
        <end position="373"/>
    </location>
</feature>
<dbReference type="PROSITE" id="PS01174">
    <property type="entry name" value="LIPASE_GDXG_SER"/>
    <property type="match status" value="1"/>
</dbReference>
<protein>
    <submittedName>
        <fullName evidence="6">Alpha/beta hydrolase</fullName>
    </submittedName>
</protein>
<dbReference type="GO" id="GO:0016787">
    <property type="term" value="F:hydrolase activity"/>
    <property type="evidence" value="ECO:0007669"/>
    <property type="project" value="UniProtKB-KW"/>
</dbReference>
<dbReference type="InterPro" id="IPR033140">
    <property type="entry name" value="Lipase_GDXG_put_SER_AS"/>
</dbReference>
<feature type="active site" evidence="3">
    <location>
        <position position="211"/>
    </location>
</feature>
<feature type="signal peptide" evidence="4">
    <location>
        <begin position="1"/>
        <end position="27"/>
    </location>
</feature>
<feature type="domain" description="Alpha/beta hydrolase fold-3" evidence="5">
    <location>
        <begin position="133"/>
        <end position="339"/>
    </location>
</feature>
<dbReference type="Pfam" id="PF07859">
    <property type="entry name" value="Abhydrolase_3"/>
    <property type="match status" value="1"/>
</dbReference>
<evidence type="ECO:0000256" key="2">
    <source>
        <dbReference type="ARBA" id="ARBA00022801"/>
    </source>
</evidence>
<dbReference type="EMBL" id="BAABFR010000105">
    <property type="protein sequence ID" value="GAA4403067.1"/>
    <property type="molecule type" value="Genomic_DNA"/>
</dbReference>
<evidence type="ECO:0000259" key="5">
    <source>
        <dbReference type="Pfam" id="PF07859"/>
    </source>
</evidence>
<dbReference type="PANTHER" id="PTHR48081">
    <property type="entry name" value="AB HYDROLASE SUPERFAMILY PROTEIN C4A8.06C"/>
    <property type="match status" value="1"/>
</dbReference>
<dbReference type="Proteomes" id="UP001500635">
    <property type="component" value="Unassembled WGS sequence"/>
</dbReference>
<keyword evidence="4" id="KW-0732">Signal</keyword>
<dbReference type="InterPro" id="IPR013094">
    <property type="entry name" value="AB_hydrolase_3"/>
</dbReference>
<dbReference type="SUPFAM" id="SSF53474">
    <property type="entry name" value="alpha/beta-Hydrolases"/>
    <property type="match status" value="1"/>
</dbReference>
<evidence type="ECO:0000313" key="6">
    <source>
        <dbReference type="EMBL" id="GAA4403067.1"/>
    </source>
</evidence>
<comment type="similarity">
    <text evidence="1">Belongs to the 'GDXG' lipolytic enzyme family.</text>
</comment>
<organism evidence="6 7">
    <name type="scientific">Tsukamurella soli</name>
    <dbReference type="NCBI Taxonomy" id="644556"/>
    <lineage>
        <taxon>Bacteria</taxon>
        <taxon>Bacillati</taxon>
        <taxon>Actinomycetota</taxon>
        <taxon>Actinomycetes</taxon>
        <taxon>Mycobacteriales</taxon>
        <taxon>Tsukamurellaceae</taxon>
        <taxon>Tsukamurella</taxon>
    </lineage>
</organism>
<proteinExistence type="inferred from homology"/>
<dbReference type="InterPro" id="IPR002168">
    <property type="entry name" value="Lipase_GDXG_HIS_AS"/>
</dbReference>
<gene>
    <name evidence="6" type="ORF">GCM10023147_44190</name>
</gene>
<evidence type="ECO:0000256" key="1">
    <source>
        <dbReference type="ARBA" id="ARBA00010515"/>
    </source>
</evidence>
<keyword evidence="7" id="KW-1185">Reference proteome</keyword>
<dbReference type="InterPro" id="IPR029058">
    <property type="entry name" value="AB_hydrolase_fold"/>
</dbReference>
<evidence type="ECO:0000313" key="7">
    <source>
        <dbReference type="Proteomes" id="UP001500635"/>
    </source>
</evidence>
<evidence type="ECO:0000256" key="4">
    <source>
        <dbReference type="SAM" id="SignalP"/>
    </source>
</evidence>
<keyword evidence="2 6" id="KW-0378">Hydrolase</keyword>
<name>A0ABP8KB21_9ACTN</name>
<dbReference type="RefSeq" id="WP_345000209.1">
    <property type="nucleotide sequence ID" value="NZ_BAABFR010000105.1"/>
</dbReference>
<reference evidence="7" key="1">
    <citation type="journal article" date="2019" name="Int. J. Syst. Evol. Microbiol.">
        <title>The Global Catalogue of Microorganisms (GCM) 10K type strain sequencing project: providing services to taxonomists for standard genome sequencing and annotation.</title>
        <authorList>
            <consortium name="The Broad Institute Genomics Platform"/>
            <consortium name="The Broad Institute Genome Sequencing Center for Infectious Disease"/>
            <person name="Wu L."/>
            <person name="Ma J."/>
        </authorList>
    </citation>
    <scope>NUCLEOTIDE SEQUENCE [LARGE SCALE GENOMIC DNA]</scope>
    <source>
        <strain evidence="7">JCM 17688</strain>
    </source>
</reference>
<dbReference type="InterPro" id="IPR050300">
    <property type="entry name" value="GDXG_lipolytic_enzyme"/>
</dbReference>
<dbReference type="PROSITE" id="PS01173">
    <property type="entry name" value="LIPASE_GDXG_HIS"/>
    <property type="match status" value="1"/>
</dbReference>
<accession>A0ABP8KB21</accession>
<evidence type="ECO:0000256" key="3">
    <source>
        <dbReference type="PROSITE-ProRule" id="PRU10038"/>
    </source>
</evidence>